<keyword evidence="2" id="KW-1185">Reference proteome</keyword>
<evidence type="ECO:0000313" key="1">
    <source>
        <dbReference type="EMBL" id="GAA0558513.1"/>
    </source>
</evidence>
<dbReference type="NCBIfam" id="TIGR03694">
    <property type="entry name" value="exosort_acyl"/>
    <property type="match status" value="1"/>
</dbReference>
<dbReference type="InterPro" id="IPR022484">
    <property type="entry name" value="PEP-CTERM/exosrtase_acylTfrase"/>
</dbReference>
<accession>A0ABP3P1V8</accession>
<dbReference type="InterPro" id="IPR016181">
    <property type="entry name" value="Acyl_CoA_acyltransferase"/>
</dbReference>
<dbReference type="Proteomes" id="UP001501169">
    <property type="component" value="Unassembled WGS sequence"/>
</dbReference>
<protein>
    <recommendedName>
        <fullName evidence="3">PEP-CTERM/exosortase system-associated acyltransferase</fullName>
    </recommendedName>
</protein>
<reference evidence="2" key="1">
    <citation type="journal article" date="2019" name="Int. J. Syst. Evol. Microbiol.">
        <title>The Global Catalogue of Microorganisms (GCM) 10K type strain sequencing project: providing services to taxonomists for standard genome sequencing and annotation.</title>
        <authorList>
            <consortium name="The Broad Institute Genomics Platform"/>
            <consortium name="The Broad Institute Genome Sequencing Center for Infectious Disease"/>
            <person name="Wu L."/>
            <person name="Ma J."/>
        </authorList>
    </citation>
    <scope>NUCLEOTIDE SEQUENCE [LARGE SCALE GENOMIC DNA]</scope>
    <source>
        <strain evidence="2">JCM 14331</strain>
    </source>
</reference>
<evidence type="ECO:0000313" key="2">
    <source>
        <dbReference type="Proteomes" id="UP001501169"/>
    </source>
</evidence>
<organism evidence="1 2">
    <name type="scientific">Rheinheimera aquimaris</name>
    <dbReference type="NCBI Taxonomy" id="412437"/>
    <lineage>
        <taxon>Bacteria</taxon>
        <taxon>Pseudomonadati</taxon>
        <taxon>Pseudomonadota</taxon>
        <taxon>Gammaproteobacteria</taxon>
        <taxon>Chromatiales</taxon>
        <taxon>Chromatiaceae</taxon>
        <taxon>Rheinheimera</taxon>
    </lineage>
</organism>
<evidence type="ECO:0008006" key="3">
    <source>
        <dbReference type="Google" id="ProtNLM"/>
    </source>
</evidence>
<gene>
    <name evidence="1" type="ORF">GCM10009098_28110</name>
</gene>
<dbReference type="Gene3D" id="3.40.630.30">
    <property type="match status" value="1"/>
</dbReference>
<dbReference type="RefSeq" id="WP_134057437.1">
    <property type="nucleotide sequence ID" value="NZ_BAAAEO010000004.1"/>
</dbReference>
<dbReference type="SUPFAM" id="SSF55729">
    <property type="entry name" value="Acyl-CoA N-acyltransferases (Nat)"/>
    <property type="match status" value="1"/>
</dbReference>
<sequence length="270" mass="30134">MSLQSVASSAAIATDPTCAAQPEHTAHSLSHHFPEYFRAVQANTEPLRQATYQLRHQVYCEELQFEPERADALEYDGYDERAMHVAVKHVLSGSLAGTVRIVTSQFKNELLPIEHYFAGNFTNTVLAPANFSRQHICEISRLAVPAAIRCRVLSGQPSLERACSKLVAVALYLTAQILCLRAGRIHTYVMIEPALARALRRVGLHFIQIGEPIAFNGIRAPYYLDARTTNASLSPEYLQLRALLEKQLFDNSNRPQMTLCYSAPDQPAVR</sequence>
<name>A0ABP3P1V8_9GAMM</name>
<proteinExistence type="predicted"/>
<dbReference type="Pfam" id="PF13444">
    <property type="entry name" value="Acetyltransf_5"/>
    <property type="match status" value="1"/>
</dbReference>
<dbReference type="EMBL" id="BAAAEO010000004">
    <property type="protein sequence ID" value="GAA0558513.1"/>
    <property type="molecule type" value="Genomic_DNA"/>
</dbReference>
<comment type="caution">
    <text evidence="1">The sequence shown here is derived from an EMBL/GenBank/DDBJ whole genome shotgun (WGS) entry which is preliminary data.</text>
</comment>